<evidence type="ECO:0000313" key="9">
    <source>
        <dbReference type="Proteomes" id="UP000214365"/>
    </source>
</evidence>
<dbReference type="InterPro" id="IPR001841">
    <property type="entry name" value="Znf_RING"/>
</dbReference>
<dbReference type="GeneID" id="31007736"/>
<dbReference type="EMBL" id="LFMY01000013">
    <property type="protein sequence ID" value="OKL56843.1"/>
    <property type="molecule type" value="Genomic_DNA"/>
</dbReference>
<dbReference type="Pfam" id="PF13639">
    <property type="entry name" value="zf-RING_2"/>
    <property type="match status" value="1"/>
</dbReference>
<dbReference type="OrthoDB" id="21204at2759"/>
<feature type="compositionally biased region" description="Basic residues" evidence="6">
    <location>
        <begin position="114"/>
        <end position="124"/>
    </location>
</feature>
<evidence type="ECO:0000256" key="5">
    <source>
        <dbReference type="ARBA" id="ARBA00023163"/>
    </source>
</evidence>
<comment type="caution">
    <text evidence="8">The sequence shown here is derived from an EMBL/GenBank/DDBJ whole genome shotgun (WGS) entry which is preliminary data.</text>
</comment>
<dbReference type="PANTHER" id="PTHR46077:SF1">
    <property type="entry name" value="TOP1 BINDING ARGININE_SERINE RICH PROTEIN, E3 UBIQUITIN LIGASE"/>
    <property type="match status" value="1"/>
</dbReference>
<keyword evidence="5" id="KW-0804">Transcription</keyword>
<dbReference type="RefSeq" id="XP_020116964.1">
    <property type="nucleotide sequence ID" value="XM_020262890.1"/>
</dbReference>
<gene>
    <name evidence="8" type="ORF">UA08_07981</name>
</gene>
<organism evidence="8 9">
    <name type="scientific">Talaromyces atroroseus</name>
    <dbReference type="NCBI Taxonomy" id="1441469"/>
    <lineage>
        <taxon>Eukaryota</taxon>
        <taxon>Fungi</taxon>
        <taxon>Dikarya</taxon>
        <taxon>Ascomycota</taxon>
        <taxon>Pezizomycotina</taxon>
        <taxon>Eurotiomycetes</taxon>
        <taxon>Eurotiomycetidae</taxon>
        <taxon>Eurotiales</taxon>
        <taxon>Trichocomaceae</taxon>
        <taxon>Talaromyces</taxon>
        <taxon>Talaromyces sect. Trachyspermi</taxon>
    </lineage>
</organism>
<evidence type="ECO:0000259" key="7">
    <source>
        <dbReference type="SMART" id="SM00184"/>
    </source>
</evidence>
<feature type="compositionally biased region" description="Basic and acidic residues" evidence="6">
    <location>
        <begin position="333"/>
        <end position="344"/>
    </location>
</feature>
<dbReference type="GO" id="GO:0006513">
    <property type="term" value="P:protein monoubiquitination"/>
    <property type="evidence" value="ECO:0007669"/>
    <property type="project" value="TreeGrafter"/>
</dbReference>
<evidence type="ECO:0000256" key="6">
    <source>
        <dbReference type="SAM" id="MobiDB-lite"/>
    </source>
</evidence>
<feature type="region of interest" description="Disordered" evidence="6">
    <location>
        <begin position="110"/>
        <end position="130"/>
    </location>
</feature>
<keyword evidence="9" id="KW-1185">Reference proteome</keyword>
<evidence type="ECO:0000256" key="2">
    <source>
        <dbReference type="ARBA" id="ARBA00012483"/>
    </source>
</evidence>
<proteinExistence type="predicted"/>
<sequence>MADDANVRQEILNKTLQEVALEDEDGSASPCVICLDTVSEPAVAIPCNHANFDFLCLASWLQQRRVCPLCKAELTAIKYDLQSAGGPKLYALPSDPEARTAAYAARVDHDPAFHRHRPRPRPSQHRTPSIRDTDDALAWRRHVYRKQLFSLHVGSNRLSQYRELTPQLFNHDENLVSRARKWIRRELQVFEFLNPDGTEERNEESNGRPRPGEQRLHNRRANNAEFLLEYIIAILRTVDMRGSAGQAEELLQEFIGRANARLFLHELNAWLRSPYNSLQDWDRHVQYRDINVPSRPLSAVGDERDSGSDLRSVSRSPRVELGRVVKRHGLQSSRERARRDDPAARTRRLQHARQRYQPD</sequence>
<feature type="region of interest" description="Disordered" evidence="6">
    <location>
        <begin position="196"/>
        <end position="218"/>
    </location>
</feature>
<feature type="domain" description="RING-type" evidence="7">
    <location>
        <begin position="31"/>
        <end position="70"/>
    </location>
</feature>
<accession>A0A225AD30</accession>
<keyword evidence="3" id="KW-0808">Transferase</keyword>
<keyword evidence="4" id="KW-0805">Transcription regulation</keyword>
<feature type="region of interest" description="Disordered" evidence="6">
    <location>
        <begin position="324"/>
        <end position="359"/>
    </location>
</feature>
<evidence type="ECO:0000256" key="1">
    <source>
        <dbReference type="ARBA" id="ARBA00000900"/>
    </source>
</evidence>
<dbReference type="SMART" id="SM00184">
    <property type="entry name" value="RING"/>
    <property type="match status" value="1"/>
</dbReference>
<dbReference type="STRING" id="1441469.A0A225AD30"/>
<feature type="region of interest" description="Disordered" evidence="6">
    <location>
        <begin position="295"/>
        <end position="314"/>
    </location>
</feature>
<comment type="catalytic activity">
    <reaction evidence="1">
        <text>S-ubiquitinyl-[E2 ubiquitin-conjugating enzyme]-L-cysteine + [acceptor protein]-L-lysine = [E2 ubiquitin-conjugating enzyme]-L-cysteine + N(6)-ubiquitinyl-[acceptor protein]-L-lysine.</text>
        <dbReference type="EC" id="2.3.2.27"/>
    </reaction>
</comment>
<dbReference type="Gene3D" id="3.30.40.10">
    <property type="entry name" value="Zinc/RING finger domain, C3HC4 (zinc finger)"/>
    <property type="match status" value="1"/>
</dbReference>
<feature type="compositionally biased region" description="Basic residues" evidence="6">
    <location>
        <begin position="345"/>
        <end position="359"/>
    </location>
</feature>
<name>A0A225AD30_TALAT</name>
<dbReference type="AlphaFoldDB" id="A0A225AD30"/>
<dbReference type="EC" id="2.3.2.27" evidence="2"/>
<protein>
    <recommendedName>
        <fullName evidence="2">RING-type E3 ubiquitin transferase</fullName>
        <ecNumber evidence="2">2.3.2.27</ecNumber>
    </recommendedName>
</protein>
<dbReference type="InterPro" id="IPR013083">
    <property type="entry name" value="Znf_RING/FYVE/PHD"/>
</dbReference>
<dbReference type="PANTHER" id="PTHR46077">
    <property type="entry name" value="E3 UBIQUITIN-PROTEIN LIGASE TOPORS"/>
    <property type="match status" value="1"/>
</dbReference>
<evidence type="ECO:0000256" key="3">
    <source>
        <dbReference type="ARBA" id="ARBA00022679"/>
    </source>
</evidence>
<dbReference type="SUPFAM" id="SSF57850">
    <property type="entry name" value="RING/U-box"/>
    <property type="match status" value="1"/>
</dbReference>
<dbReference type="GO" id="GO:0000209">
    <property type="term" value="P:protein polyubiquitination"/>
    <property type="evidence" value="ECO:0007669"/>
    <property type="project" value="TreeGrafter"/>
</dbReference>
<dbReference type="GO" id="GO:0061630">
    <property type="term" value="F:ubiquitin protein ligase activity"/>
    <property type="evidence" value="ECO:0007669"/>
    <property type="project" value="UniProtKB-EC"/>
</dbReference>
<evidence type="ECO:0000256" key="4">
    <source>
        <dbReference type="ARBA" id="ARBA00023015"/>
    </source>
</evidence>
<feature type="compositionally biased region" description="Basic and acidic residues" evidence="6">
    <location>
        <begin position="198"/>
        <end position="216"/>
    </location>
</feature>
<reference evidence="8 9" key="1">
    <citation type="submission" date="2015-06" db="EMBL/GenBank/DDBJ databases">
        <title>Talaromyces atroroseus IBT 11181 draft genome.</title>
        <authorList>
            <person name="Rasmussen K.B."/>
            <person name="Rasmussen S."/>
            <person name="Petersen B."/>
            <person name="Sicheritz-Ponten T."/>
            <person name="Mortensen U.H."/>
            <person name="Thrane U."/>
        </authorList>
    </citation>
    <scope>NUCLEOTIDE SEQUENCE [LARGE SCALE GENOMIC DNA]</scope>
    <source>
        <strain evidence="8 9">IBT 11181</strain>
    </source>
</reference>
<evidence type="ECO:0000313" key="8">
    <source>
        <dbReference type="EMBL" id="OKL56843.1"/>
    </source>
</evidence>
<dbReference type="Proteomes" id="UP000214365">
    <property type="component" value="Unassembled WGS sequence"/>
</dbReference>